<evidence type="ECO:0000256" key="7">
    <source>
        <dbReference type="ARBA" id="ARBA00049244"/>
    </source>
</evidence>
<dbReference type="Gene3D" id="3.40.50.300">
    <property type="entry name" value="P-loop containing nucleotide triphosphate hydrolases"/>
    <property type="match status" value="1"/>
</dbReference>
<dbReference type="OrthoDB" id="9811073at2"/>
<dbReference type="InterPro" id="IPR027417">
    <property type="entry name" value="P-loop_NTPase"/>
</dbReference>
<accession>A0A1T4R3I8</accession>
<dbReference type="EMBL" id="MTSM01000011">
    <property type="protein sequence ID" value="OPX55253.1"/>
    <property type="molecule type" value="Genomic_DNA"/>
</dbReference>
<evidence type="ECO:0000313" key="10">
    <source>
        <dbReference type="Proteomes" id="UP000191418"/>
    </source>
</evidence>
<dbReference type="GO" id="GO:0006261">
    <property type="term" value="P:DNA-templated DNA replication"/>
    <property type="evidence" value="ECO:0007669"/>
    <property type="project" value="TreeGrafter"/>
</dbReference>
<dbReference type="Gene3D" id="1.20.272.10">
    <property type="match status" value="1"/>
</dbReference>
<sequence>MNNKSEAWGQAFPWHKEVFTQIVQRYQSGRLPHALLFSGDAGVGKQQLAYSIAAFLLCRNAEHHACGQCSGCELLKAGTHPDLLQILPESEGKQIKIEQIRSVQSNIGKTAQQGGYRVVIVQPADGMNANAANALLKNLEEPGENVLFILISNRLSALLPTVKSRCQHTPLPLPDQEQAKVWLQHQLDSHAAQHADSLLRMANGNPLTAVLLASEALHKQREQLYLNLESLTRGAEPIELAAAFLQGDLHWMLRWLQAWLADWSSWVLLQQDEQVKYPEMLPLYRHWQKTAHLNQARSLFLSIGELRQQLASGANPNTQLAVESLLIRWADKMLG</sequence>
<reference evidence="9 10" key="1">
    <citation type="submission" date="2017-01" db="EMBL/GenBank/DDBJ databases">
        <title>Genome Sequencing of a Marine Spirillum, Oceanospirillum multiglobuliferum ATCC 33336, from Japan.</title>
        <authorList>
            <person name="Carney J.G."/>
            <person name="Trachtenberg A.M."/>
            <person name="Rheaume B.A."/>
            <person name="Linnane J.D."/>
            <person name="Pitts N.L."/>
            <person name="Mykles D.L."/>
            <person name="Maclea K.S."/>
        </authorList>
    </citation>
    <scope>NUCLEOTIDE SEQUENCE [LARGE SCALE GENOMIC DNA]</scope>
    <source>
        <strain evidence="9 10">ATCC 33336</strain>
    </source>
</reference>
<dbReference type="Pfam" id="PF09115">
    <property type="entry name" value="DNApol3-delta_C"/>
    <property type="match status" value="1"/>
</dbReference>
<evidence type="ECO:0000256" key="3">
    <source>
        <dbReference type="ARBA" id="ARBA00022679"/>
    </source>
</evidence>
<evidence type="ECO:0000256" key="5">
    <source>
        <dbReference type="ARBA" id="ARBA00022705"/>
    </source>
</evidence>
<comment type="catalytic activity">
    <reaction evidence="7">
        <text>DNA(n) + a 2'-deoxyribonucleoside 5'-triphosphate = DNA(n+1) + diphosphate</text>
        <dbReference type="Rhea" id="RHEA:22508"/>
        <dbReference type="Rhea" id="RHEA-COMP:17339"/>
        <dbReference type="Rhea" id="RHEA-COMP:17340"/>
        <dbReference type="ChEBI" id="CHEBI:33019"/>
        <dbReference type="ChEBI" id="CHEBI:61560"/>
        <dbReference type="ChEBI" id="CHEBI:173112"/>
        <dbReference type="EC" id="2.7.7.7"/>
    </reaction>
</comment>
<gene>
    <name evidence="9" type="ORF">BTE48_09990</name>
</gene>
<evidence type="ECO:0000256" key="1">
    <source>
        <dbReference type="ARBA" id="ARBA00012417"/>
    </source>
</evidence>
<dbReference type="InterPro" id="IPR004622">
    <property type="entry name" value="DNA_pol_HolB"/>
</dbReference>
<proteinExistence type="predicted"/>
<feature type="domain" description="DNA polymerase III delta subunit C-terminal" evidence="8">
    <location>
        <begin position="218"/>
        <end position="329"/>
    </location>
</feature>
<dbReference type="NCBIfam" id="NF004310">
    <property type="entry name" value="PRK05707.1"/>
    <property type="match status" value="1"/>
</dbReference>
<dbReference type="GO" id="GO:0003887">
    <property type="term" value="F:DNA-directed DNA polymerase activity"/>
    <property type="evidence" value="ECO:0007669"/>
    <property type="project" value="UniProtKB-KW"/>
</dbReference>
<dbReference type="GO" id="GO:0003677">
    <property type="term" value="F:DNA binding"/>
    <property type="evidence" value="ECO:0007669"/>
    <property type="project" value="InterPro"/>
</dbReference>
<comment type="caution">
    <text evidence="9">The sequence shown here is derived from an EMBL/GenBank/DDBJ whole genome shotgun (WGS) entry which is preliminary data.</text>
</comment>
<evidence type="ECO:0000313" key="9">
    <source>
        <dbReference type="EMBL" id="OPX55253.1"/>
    </source>
</evidence>
<keyword evidence="6" id="KW-0239">DNA-directed DNA polymerase</keyword>
<organism evidence="9 10">
    <name type="scientific">Oceanospirillum multiglobuliferum</name>
    <dbReference type="NCBI Taxonomy" id="64969"/>
    <lineage>
        <taxon>Bacteria</taxon>
        <taxon>Pseudomonadati</taxon>
        <taxon>Pseudomonadota</taxon>
        <taxon>Gammaproteobacteria</taxon>
        <taxon>Oceanospirillales</taxon>
        <taxon>Oceanospirillaceae</taxon>
        <taxon>Oceanospirillum</taxon>
    </lineage>
</organism>
<dbReference type="Pfam" id="PF13177">
    <property type="entry name" value="DNA_pol3_delta2"/>
    <property type="match status" value="1"/>
</dbReference>
<dbReference type="PANTHER" id="PTHR11669:SF8">
    <property type="entry name" value="DNA POLYMERASE III SUBUNIT DELTA"/>
    <property type="match status" value="1"/>
</dbReference>
<keyword evidence="3" id="KW-0808">Transferase</keyword>
<dbReference type="EC" id="2.7.7.7" evidence="1"/>
<dbReference type="Proteomes" id="UP000191418">
    <property type="component" value="Unassembled WGS sequence"/>
</dbReference>
<evidence type="ECO:0000259" key="8">
    <source>
        <dbReference type="Pfam" id="PF09115"/>
    </source>
</evidence>
<evidence type="ECO:0000256" key="4">
    <source>
        <dbReference type="ARBA" id="ARBA00022695"/>
    </source>
</evidence>
<dbReference type="GO" id="GO:0009360">
    <property type="term" value="C:DNA polymerase III complex"/>
    <property type="evidence" value="ECO:0007669"/>
    <property type="project" value="InterPro"/>
</dbReference>
<name>A0A1T4R3I8_9GAMM</name>
<keyword evidence="10" id="KW-1185">Reference proteome</keyword>
<dbReference type="STRING" id="64969.SAMN02745127_02148"/>
<keyword evidence="4" id="KW-0548">Nucleotidyltransferase</keyword>
<keyword evidence="5" id="KW-0235">DNA replication</keyword>
<evidence type="ECO:0000256" key="6">
    <source>
        <dbReference type="ARBA" id="ARBA00022932"/>
    </source>
</evidence>
<dbReference type="AlphaFoldDB" id="A0A1T4R3I8"/>
<dbReference type="RefSeq" id="WP_078745729.1">
    <property type="nucleotide sequence ID" value="NZ_FUXG01000014.1"/>
</dbReference>
<dbReference type="SUPFAM" id="SSF52540">
    <property type="entry name" value="P-loop containing nucleoside triphosphate hydrolases"/>
    <property type="match status" value="1"/>
</dbReference>
<dbReference type="NCBIfam" id="TIGR00678">
    <property type="entry name" value="holB"/>
    <property type="match status" value="1"/>
</dbReference>
<evidence type="ECO:0000256" key="2">
    <source>
        <dbReference type="ARBA" id="ARBA00014363"/>
    </source>
</evidence>
<dbReference type="InterPro" id="IPR050238">
    <property type="entry name" value="DNA_Rep/Repair_Clamp_Loader"/>
</dbReference>
<dbReference type="GO" id="GO:0008408">
    <property type="term" value="F:3'-5' exonuclease activity"/>
    <property type="evidence" value="ECO:0007669"/>
    <property type="project" value="InterPro"/>
</dbReference>
<dbReference type="PANTHER" id="PTHR11669">
    <property type="entry name" value="REPLICATION FACTOR C / DNA POLYMERASE III GAMMA-TAU SUBUNIT"/>
    <property type="match status" value="1"/>
</dbReference>
<protein>
    <recommendedName>
        <fullName evidence="2">DNA polymerase III subunit delta'</fullName>
        <ecNumber evidence="1">2.7.7.7</ecNumber>
    </recommendedName>
</protein>
<dbReference type="InterPro" id="IPR015199">
    <property type="entry name" value="DNA_pol_III_delta_C"/>
</dbReference>